<comment type="caution">
    <text evidence="10">The sequence shown here is derived from an EMBL/GenBank/DDBJ whole genome shotgun (WGS) entry which is preliminary data.</text>
</comment>
<dbReference type="Gene3D" id="1.10.3720.10">
    <property type="entry name" value="MetI-like"/>
    <property type="match status" value="1"/>
</dbReference>
<evidence type="ECO:0000256" key="3">
    <source>
        <dbReference type="ARBA" id="ARBA00022448"/>
    </source>
</evidence>
<organism evidence="10 11">
    <name type="scientific">Sabulicella glaciei</name>
    <dbReference type="NCBI Taxonomy" id="2984948"/>
    <lineage>
        <taxon>Bacteria</taxon>
        <taxon>Pseudomonadati</taxon>
        <taxon>Pseudomonadota</taxon>
        <taxon>Alphaproteobacteria</taxon>
        <taxon>Acetobacterales</taxon>
        <taxon>Acetobacteraceae</taxon>
        <taxon>Sabulicella</taxon>
    </lineage>
</organism>
<comment type="similarity">
    <text evidence="2">Belongs to the binding-protein-dependent transport system permease family. CysTW subfamily.</text>
</comment>
<dbReference type="SUPFAM" id="SSF161098">
    <property type="entry name" value="MetI-like"/>
    <property type="match status" value="1"/>
</dbReference>
<feature type="transmembrane region" description="Helical" evidence="8">
    <location>
        <begin position="127"/>
        <end position="148"/>
    </location>
</feature>
<keyword evidence="11" id="KW-1185">Reference proteome</keyword>
<keyword evidence="4" id="KW-1003">Cell membrane</keyword>
<keyword evidence="6 8" id="KW-1133">Transmembrane helix</keyword>
<evidence type="ECO:0000256" key="7">
    <source>
        <dbReference type="ARBA" id="ARBA00023136"/>
    </source>
</evidence>
<evidence type="ECO:0000313" key="10">
    <source>
        <dbReference type="EMBL" id="MCW8086272.1"/>
    </source>
</evidence>
<dbReference type="PANTHER" id="PTHR42929:SF5">
    <property type="entry name" value="ABC TRANSPORTER PERMEASE PROTEIN"/>
    <property type="match status" value="1"/>
</dbReference>
<feature type="transmembrane region" description="Helical" evidence="8">
    <location>
        <begin position="259"/>
        <end position="281"/>
    </location>
</feature>
<dbReference type="EMBL" id="JAPFQI010000008">
    <property type="protein sequence ID" value="MCW8086272.1"/>
    <property type="molecule type" value="Genomic_DNA"/>
</dbReference>
<keyword evidence="3 8" id="KW-0813">Transport</keyword>
<evidence type="ECO:0000256" key="6">
    <source>
        <dbReference type="ARBA" id="ARBA00022989"/>
    </source>
</evidence>
<dbReference type="PROSITE" id="PS50928">
    <property type="entry name" value="ABC_TM1"/>
    <property type="match status" value="1"/>
</dbReference>
<feature type="transmembrane region" description="Helical" evidence="8">
    <location>
        <begin position="68"/>
        <end position="92"/>
    </location>
</feature>
<dbReference type="InterPro" id="IPR035906">
    <property type="entry name" value="MetI-like_sf"/>
</dbReference>
<feature type="domain" description="ABC transmembrane type-1" evidence="9">
    <location>
        <begin position="73"/>
        <end position="281"/>
    </location>
</feature>
<evidence type="ECO:0000313" key="11">
    <source>
        <dbReference type="Proteomes" id="UP001526430"/>
    </source>
</evidence>
<evidence type="ECO:0000256" key="5">
    <source>
        <dbReference type="ARBA" id="ARBA00022692"/>
    </source>
</evidence>
<sequence length="289" mass="30182">MAGEKSTALGQGAPGLLRGLALPAWLCGLAFAAALLAVFQYALRAHVPGELEPGGFTLQNFVAQAHPLYIGVFWDTLLLCAGTAILSLLAGYPLAWAILRTRSRLARSMILAIVITPLFLGEIVRTYGWIVVLGNSGFLNAALAWLGLGRAEMLFTTGGVLAALVHVTLPIVVIMLAAGLAHIEPELERAAQSLGATPARGFFTVTLPLSLPGILAAGTTAFAWTFSAFATPQLVGGGKVNMISNLVYQLGFASFNFPFAAALAVSGLALTAVSLAALSLVTRRVEQRL</sequence>
<keyword evidence="7 8" id="KW-0472">Membrane</keyword>
<evidence type="ECO:0000256" key="2">
    <source>
        <dbReference type="ARBA" id="ARBA00007069"/>
    </source>
</evidence>
<dbReference type="RefSeq" id="WP_301590269.1">
    <property type="nucleotide sequence ID" value="NZ_JAPFQI010000008.1"/>
</dbReference>
<evidence type="ECO:0000256" key="1">
    <source>
        <dbReference type="ARBA" id="ARBA00004651"/>
    </source>
</evidence>
<evidence type="ECO:0000256" key="4">
    <source>
        <dbReference type="ARBA" id="ARBA00022475"/>
    </source>
</evidence>
<evidence type="ECO:0000259" key="9">
    <source>
        <dbReference type="PROSITE" id="PS50928"/>
    </source>
</evidence>
<feature type="transmembrane region" description="Helical" evidence="8">
    <location>
        <begin position="160"/>
        <end position="183"/>
    </location>
</feature>
<keyword evidence="5 8" id="KW-0812">Transmembrane</keyword>
<protein>
    <submittedName>
        <fullName evidence="10">ABC transporter permease</fullName>
    </submittedName>
</protein>
<comment type="subcellular location">
    <subcellularLocation>
        <location evidence="1 8">Cell membrane</location>
        <topology evidence="1 8">Multi-pass membrane protein</topology>
    </subcellularLocation>
</comment>
<dbReference type="CDD" id="cd06261">
    <property type="entry name" value="TM_PBP2"/>
    <property type="match status" value="1"/>
</dbReference>
<reference evidence="10 11" key="1">
    <citation type="submission" date="2022-10" db="EMBL/GenBank/DDBJ databases">
        <title>Roseococcus glaciei nov., sp. nov., isolated from glacier.</title>
        <authorList>
            <person name="Liu Q."/>
            <person name="Xin Y.-H."/>
        </authorList>
    </citation>
    <scope>NUCLEOTIDE SEQUENCE [LARGE SCALE GENOMIC DNA]</scope>
    <source>
        <strain evidence="10 11">MDT2-1-1</strain>
    </source>
</reference>
<proteinExistence type="inferred from homology"/>
<feature type="transmembrane region" description="Helical" evidence="8">
    <location>
        <begin position="20"/>
        <end position="43"/>
    </location>
</feature>
<dbReference type="InterPro" id="IPR000515">
    <property type="entry name" value="MetI-like"/>
</dbReference>
<evidence type="ECO:0000256" key="8">
    <source>
        <dbReference type="RuleBase" id="RU363032"/>
    </source>
</evidence>
<dbReference type="Proteomes" id="UP001526430">
    <property type="component" value="Unassembled WGS sequence"/>
</dbReference>
<accession>A0ABT3NVT0</accession>
<dbReference type="PANTHER" id="PTHR42929">
    <property type="entry name" value="INNER MEMBRANE ABC TRANSPORTER PERMEASE PROTEIN YDCU-RELATED-RELATED"/>
    <property type="match status" value="1"/>
</dbReference>
<dbReference type="Pfam" id="PF00528">
    <property type="entry name" value="BPD_transp_1"/>
    <property type="match status" value="1"/>
</dbReference>
<name>A0ABT3NVT0_9PROT</name>
<gene>
    <name evidence="10" type="ORF">OF850_11585</name>
</gene>